<accession>A0ABS4IH94</accession>
<evidence type="ECO:0000256" key="1">
    <source>
        <dbReference type="SAM" id="Phobius"/>
    </source>
</evidence>
<comment type="caution">
    <text evidence="2">The sequence shown here is derived from an EMBL/GenBank/DDBJ whole genome shotgun (WGS) entry which is preliminary data.</text>
</comment>
<dbReference type="EMBL" id="JAGGKX010000008">
    <property type="protein sequence ID" value="MBP1969806.1"/>
    <property type="molecule type" value="Genomic_DNA"/>
</dbReference>
<evidence type="ECO:0000313" key="3">
    <source>
        <dbReference type="Proteomes" id="UP001519345"/>
    </source>
</evidence>
<keyword evidence="1" id="KW-1133">Transmembrane helix</keyword>
<feature type="transmembrane region" description="Helical" evidence="1">
    <location>
        <begin position="6"/>
        <end position="23"/>
    </location>
</feature>
<name>A0ABS4IH94_9BACI</name>
<keyword evidence="3" id="KW-1185">Reference proteome</keyword>
<protein>
    <submittedName>
        <fullName evidence="2">L-cystine uptake protein TcyP (Sodium:dicarboxylate symporter family)</fullName>
    </submittedName>
</protein>
<proteinExistence type="predicted"/>
<gene>
    <name evidence="2" type="ORF">J2Z83_001914</name>
</gene>
<evidence type="ECO:0000313" key="2">
    <source>
        <dbReference type="EMBL" id="MBP1969806.1"/>
    </source>
</evidence>
<dbReference type="Proteomes" id="UP001519345">
    <property type="component" value="Unassembled WGS sequence"/>
</dbReference>
<keyword evidence="1" id="KW-0472">Membrane</keyword>
<organism evidence="2 3">
    <name type="scientific">Virgibacillus natechei</name>
    <dbReference type="NCBI Taxonomy" id="1216297"/>
    <lineage>
        <taxon>Bacteria</taxon>
        <taxon>Bacillati</taxon>
        <taxon>Bacillota</taxon>
        <taxon>Bacilli</taxon>
        <taxon>Bacillales</taxon>
        <taxon>Bacillaceae</taxon>
        <taxon>Virgibacillus</taxon>
    </lineage>
</organism>
<reference evidence="2 3" key="1">
    <citation type="submission" date="2021-03" db="EMBL/GenBank/DDBJ databases">
        <title>Genomic Encyclopedia of Type Strains, Phase IV (KMG-IV): sequencing the most valuable type-strain genomes for metagenomic binning, comparative biology and taxonomic classification.</title>
        <authorList>
            <person name="Goeker M."/>
        </authorList>
    </citation>
    <scope>NUCLEOTIDE SEQUENCE [LARGE SCALE GENOMIC DNA]</scope>
    <source>
        <strain evidence="2 3">DSM 25609</strain>
    </source>
</reference>
<sequence>MDSMLLNIVVIVVIIGLLIWMQVKKVSFTKRLLTGLALGILLGVLLQFI</sequence>
<dbReference type="RefSeq" id="WP_209462978.1">
    <property type="nucleotide sequence ID" value="NZ_CP110224.1"/>
</dbReference>
<keyword evidence="1" id="KW-0812">Transmembrane</keyword>